<evidence type="ECO:0000313" key="2">
    <source>
        <dbReference type="RefSeq" id="XP_013793211.1"/>
    </source>
</evidence>
<name>A0ABM1C2U1_LIMPO</name>
<protein>
    <submittedName>
        <fullName evidence="2">Actin-related protein 5-like</fullName>
    </submittedName>
</protein>
<gene>
    <name evidence="2" type="primary">LOC106477166</name>
</gene>
<evidence type="ECO:0000313" key="1">
    <source>
        <dbReference type="Proteomes" id="UP000694941"/>
    </source>
</evidence>
<dbReference type="Proteomes" id="UP000694941">
    <property type="component" value="Unplaced"/>
</dbReference>
<dbReference type="InterPro" id="IPR043129">
    <property type="entry name" value="ATPase_NBD"/>
</dbReference>
<organism evidence="1 2">
    <name type="scientific">Limulus polyphemus</name>
    <name type="common">Atlantic horseshoe crab</name>
    <dbReference type="NCBI Taxonomy" id="6850"/>
    <lineage>
        <taxon>Eukaryota</taxon>
        <taxon>Metazoa</taxon>
        <taxon>Ecdysozoa</taxon>
        <taxon>Arthropoda</taxon>
        <taxon>Chelicerata</taxon>
        <taxon>Merostomata</taxon>
        <taxon>Xiphosura</taxon>
        <taxon>Limulidae</taxon>
        <taxon>Limulus</taxon>
    </lineage>
</organism>
<dbReference type="SUPFAM" id="SSF53067">
    <property type="entry name" value="Actin-like ATPase domain"/>
    <property type="match status" value="1"/>
</dbReference>
<proteinExistence type="predicted"/>
<dbReference type="RefSeq" id="XP_013793211.1">
    <property type="nucleotide sequence ID" value="XM_013937757.2"/>
</dbReference>
<dbReference type="GeneID" id="106477166"/>
<sequence length="81" mass="9060">MRPFQSTFKVSVAADPVLDAWRGARIWSLTGDNLKSFSTTKAEYLEKGGDYLKEHPASNWFVPVTFSQRLAAVPTLVVEKT</sequence>
<reference evidence="2" key="1">
    <citation type="submission" date="2025-08" db="UniProtKB">
        <authorList>
            <consortium name="RefSeq"/>
        </authorList>
    </citation>
    <scope>IDENTIFICATION</scope>
    <source>
        <tissue evidence="2">Muscle</tissue>
    </source>
</reference>
<keyword evidence="1" id="KW-1185">Reference proteome</keyword>
<accession>A0ABM1C2U1</accession>